<reference evidence="2" key="1">
    <citation type="submission" date="2023-12" db="EMBL/GenBank/DDBJ databases">
        <title>Dolosigranulum savutii sp. nov. isolated from human upper respiratory samples collected in Botswana.</title>
        <authorList>
            <person name="Kelly M.S."/>
        </authorList>
    </citation>
    <scope>NUCLEOTIDE SEQUENCE</scope>
    <source>
        <strain evidence="2">MSK211</strain>
        <strain evidence="1">MSK312</strain>
    </source>
</reference>
<gene>
    <name evidence="2" type="ORF">VUQ07_05055</name>
    <name evidence="1" type="ORF">VUQ09_09445</name>
</gene>
<organism evidence="2">
    <name type="scientific">Dolosigranulum savutiense</name>
    <dbReference type="NCBI Taxonomy" id="3110288"/>
    <lineage>
        <taxon>Bacteria</taxon>
        <taxon>Bacillati</taxon>
        <taxon>Bacillota</taxon>
        <taxon>Bacilli</taxon>
        <taxon>Lactobacillales</taxon>
        <taxon>Carnobacteriaceae</taxon>
        <taxon>Dolosigranulum</taxon>
    </lineage>
</organism>
<evidence type="ECO:0000313" key="1">
    <source>
        <dbReference type="EMBL" id="XBC47740.1"/>
    </source>
</evidence>
<protein>
    <submittedName>
        <fullName evidence="2">Uncharacterized protein</fullName>
    </submittedName>
</protein>
<name>A0AB74U2W0_9LACT</name>
<dbReference type="RefSeq" id="WP_347297836.1">
    <property type="nucleotide sequence ID" value="NZ_CP142434.1"/>
</dbReference>
<sequence length="41" mass="4607">MEKSRMNTAVDRRGMHSVQFEGQAETFDGLHQQAITNNGTI</sequence>
<accession>A0AB74U2W0</accession>
<dbReference type="EMBL" id="CP142434">
    <property type="protein sequence ID" value="XBC47740.1"/>
    <property type="molecule type" value="Genomic_DNA"/>
</dbReference>
<dbReference type="EMBL" id="CP142436">
    <property type="protein sequence ID" value="XBC50645.1"/>
    <property type="molecule type" value="Genomic_DNA"/>
</dbReference>
<proteinExistence type="predicted"/>
<dbReference type="AlphaFoldDB" id="A0AB74U2W0"/>
<evidence type="ECO:0000313" key="2">
    <source>
        <dbReference type="EMBL" id="XBC50645.1"/>
    </source>
</evidence>